<evidence type="ECO:0000313" key="1">
    <source>
        <dbReference type="EMBL" id="MBD2616235.1"/>
    </source>
</evidence>
<sequence length="69" mass="8179">MPNCPYRKISSSGEITCDVENHPIVPRTRWGVKTCNICPDNYYTKFFANRNQPEETPKKPKNKFKFERK</sequence>
<name>A0ABR8HMN8_NOSPU</name>
<accession>A0ABR8HMN8</accession>
<dbReference type="EMBL" id="JACJTC010000044">
    <property type="protein sequence ID" value="MBD2616235.1"/>
    <property type="molecule type" value="Genomic_DNA"/>
</dbReference>
<keyword evidence="2" id="KW-1185">Reference proteome</keyword>
<reference evidence="1 2" key="1">
    <citation type="journal article" date="2020" name="ISME J.">
        <title>Comparative genomics reveals insights into cyanobacterial evolution and habitat adaptation.</title>
        <authorList>
            <person name="Chen M.Y."/>
            <person name="Teng W.K."/>
            <person name="Zhao L."/>
            <person name="Hu C.X."/>
            <person name="Zhou Y.K."/>
            <person name="Han B.P."/>
            <person name="Song L.R."/>
            <person name="Shu W.S."/>
        </authorList>
    </citation>
    <scope>NUCLEOTIDE SEQUENCE [LARGE SCALE GENOMIC DNA]</scope>
    <source>
        <strain evidence="1 2">FACHB-252</strain>
    </source>
</reference>
<dbReference type="RefSeq" id="WP_206758541.1">
    <property type="nucleotide sequence ID" value="NZ_JACJTC010000044.1"/>
</dbReference>
<comment type="caution">
    <text evidence="1">The sequence shown here is derived from an EMBL/GenBank/DDBJ whole genome shotgun (WGS) entry which is preliminary data.</text>
</comment>
<evidence type="ECO:0000313" key="2">
    <source>
        <dbReference type="Proteomes" id="UP000606396"/>
    </source>
</evidence>
<protein>
    <submittedName>
        <fullName evidence="1">Uncharacterized protein</fullName>
    </submittedName>
</protein>
<gene>
    <name evidence="1" type="ORF">H6G94_34180</name>
</gene>
<proteinExistence type="predicted"/>
<organism evidence="1 2">
    <name type="scientific">Nostoc punctiforme FACHB-252</name>
    <dbReference type="NCBI Taxonomy" id="1357509"/>
    <lineage>
        <taxon>Bacteria</taxon>
        <taxon>Bacillati</taxon>
        <taxon>Cyanobacteriota</taxon>
        <taxon>Cyanophyceae</taxon>
        <taxon>Nostocales</taxon>
        <taxon>Nostocaceae</taxon>
        <taxon>Nostoc</taxon>
    </lineage>
</organism>
<dbReference type="Proteomes" id="UP000606396">
    <property type="component" value="Unassembled WGS sequence"/>
</dbReference>